<reference evidence="1 2" key="1">
    <citation type="journal article" date="2021" name="Hortic Res">
        <title>High-quality reference genome and annotation aids understanding of berry development for evergreen blueberry (Vaccinium darrowii).</title>
        <authorList>
            <person name="Yu J."/>
            <person name="Hulse-Kemp A.M."/>
            <person name="Babiker E."/>
            <person name="Staton M."/>
        </authorList>
    </citation>
    <scope>NUCLEOTIDE SEQUENCE [LARGE SCALE GENOMIC DNA]</scope>
    <source>
        <strain evidence="2">cv. NJ 8807/NJ 8810</strain>
        <tissue evidence="1">Young leaf</tissue>
    </source>
</reference>
<proteinExistence type="predicted"/>
<accession>A0ACB7ZA55</accession>
<gene>
    <name evidence="1" type="ORF">Vadar_007439</name>
</gene>
<dbReference type="EMBL" id="CM037162">
    <property type="protein sequence ID" value="KAH7862630.1"/>
    <property type="molecule type" value="Genomic_DNA"/>
</dbReference>
<name>A0ACB7ZA55_9ERIC</name>
<organism evidence="1 2">
    <name type="scientific">Vaccinium darrowii</name>
    <dbReference type="NCBI Taxonomy" id="229202"/>
    <lineage>
        <taxon>Eukaryota</taxon>
        <taxon>Viridiplantae</taxon>
        <taxon>Streptophyta</taxon>
        <taxon>Embryophyta</taxon>
        <taxon>Tracheophyta</taxon>
        <taxon>Spermatophyta</taxon>
        <taxon>Magnoliopsida</taxon>
        <taxon>eudicotyledons</taxon>
        <taxon>Gunneridae</taxon>
        <taxon>Pentapetalae</taxon>
        <taxon>asterids</taxon>
        <taxon>Ericales</taxon>
        <taxon>Ericaceae</taxon>
        <taxon>Vaccinioideae</taxon>
        <taxon>Vaccinieae</taxon>
        <taxon>Vaccinium</taxon>
    </lineage>
</organism>
<dbReference type="Proteomes" id="UP000828048">
    <property type="component" value="Chromosome 12"/>
</dbReference>
<evidence type="ECO:0000313" key="2">
    <source>
        <dbReference type="Proteomes" id="UP000828048"/>
    </source>
</evidence>
<comment type="caution">
    <text evidence="1">The sequence shown here is derived from an EMBL/GenBank/DDBJ whole genome shotgun (WGS) entry which is preliminary data.</text>
</comment>
<keyword evidence="2" id="KW-1185">Reference proteome</keyword>
<protein>
    <submittedName>
        <fullName evidence="1">Uncharacterized protein</fullName>
    </submittedName>
</protein>
<sequence length="245" mass="27697">MATNPRGSTSLILSHEVSLSQEVLRKSVLTRLGIPGNKVKNNQMENPQATPVSVSEESELEDDEILPLSGKPHFTVIFSTSHVKGQLNIPVKISRDLPPTDVPAILTCCGKNWDVNVIYLGIHTKFDYPTFRTFVKDNDLEVGDACVFELMESSSVIIRFRVQILRGTFPPELEERINGMYGYVVDLSCYETSHMVILTRTCVEEKEEAVETDEEDDNNKKEVDQKWSDNGEIREGRKRPNFHGI</sequence>
<evidence type="ECO:0000313" key="1">
    <source>
        <dbReference type="EMBL" id="KAH7862630.1"/>
    </source>
</evidence>